<dbReference type="GeneID" id="95974638"/>
<dbReference type="SUPFAM" id="SSF48065">
    <property type="entry name" value="DBL homology domain (DH-domain)"/>
    <property type="match status" value="1"/>
</dbReference>
<evidence type="ECO:0000313" key="6">
    <source>
        <dbReference type="Proteomes" id="UP001562354"/>
    </source>
</evidence>
<dbReference type="InterPro" id="IPR057283">
    <property type="entry name" value="RGF3_WH"/>
</dbReference>
<evidence type="ECO:0000256" key="1">
    <source>
        <dbReference type="ARBA" id="ARBA00022658"/>
    </source>
</evidence>
<dbReference type="Gene3D" id="2.30.29.30">
    <property type="entry name" value="Pleckstrin-homology domain (PH domain)/Phosphotyrosine-binding domain (PTB)"/>
    <property type="match status" value="1"/>
</dbReference>
<dbReference type="InterPro" id="IPR001849">
    <property type="entry name" value="PH_domain"/>
</dbReference>
<feature type="region of interest" description="Disordered" evidence="2">
    <location>
        <begin position="801"/>
        <end position="833"/>
    </location>
</feature>
<dbReference type="Pfam" id="PF00621">
    <property type="entry name" value="RhoGEF"/>
    <property type="match status" value="1"/>
</dbReference>
<gene>
    <name evidence="5" type="ORF">AAFC00_000935</name>
</gene>
<feature type="region of interest" description="Disordered" evidence="2">
    <location>
        <begin position="62"/>
        <end position="84"/>
    </location>
</feature>
<dbReference type="Proteomes" id="UP001562354">
    <property type="component" value="Unassembled WGS sequence"/>
</dbReference>
<dbReference type="PROSITE" id="PS50219">
    <property type="entry name" value="CNH"/>
    <property type="match status" value="1"/>
</dbReference>
<evidence type="ECO:0008006" key="7">
    <source>
        <dbReference type="Google" id="ProtNLM"/>
    </source>
</evidence>
<evidence type="ECO:0000256" key="2">
    <source>
        <dbReference type="SAM" id="MobiDB-lite"/>
    </source>
</evidence>
<feature type="compositionally biased region" description="Polar residues" evidence="2">
    <location>
        <begin position="801"/>
        <end position="812"/>
    </location>
</feature>
<protein>
    <recommendedName>
        <fullName evidence="7">Rho guanyl nucleotide exchange factor</fullName>
    </recommendedName>
</protein>
<reference evidence="5 6" key="1">
    <citation type="submission" date="2024-07" db="EMBL/GenBank/DDBJ databases">
        <title>Draft sequence of the Neodothiora populina.</title>
        <authorList>
            <person name="Drown D.D."/>
            <person name="Schuette U.S."/>
            <person name="Buechlein A.B."/>
            <person name="Rusch D.R."/>
            <person name="Winton L.W."/>
            <person name="Adams G.A."/>
        </authorList>
    </citation>
    <scope>NUCLEOTIDE SEQUENCE [LARGE SCALE GENOMIC DNA]</scope>
    <source>
        <strain evidence="5 6">CPC 39397</strain>
    </source>
</reference>
<dbReference type="EMBL" id="JBFMKM010000003">
    <property type="protein sequence ID" value="KAL1310671.1"/>
    <property type="molecule type" value="Genomic_DNA"/>
</dbReference>
<feature type="domain" description="CNH" evidence="4">
    <location>
        <begin position="972"/>
        <end position="1277"/>
    </location>
</feature>
<accession>A0ABR3PM86</accession>
<dbReference type="Pfam" id="PF00780">
    <property type="entry name" value="CNH"/>
    <property type="match status" value="1"/>
</dbReference>
<dbReference type="PANTHER" id="PTHR46572:SF1">
    <property type="entry name" value="RHO1 GUANINE NUCLEOTIDE EXCHANGE FACTOR TUS1"/>
    <property type="match status" value="1"/>
</dbReference>
<evidence type="ECO:0000313" key="5">
    <source>
        <dbReference type="EMBL" id="KAL1310671.1"/>
    </source>
</evidence>
<dbReference type="InterPro" id="IPR052233">
    <property type="entry name" value="Rho-type_GEFs"/>
</dbReference>
<evidence type="ECO:0000259" key="3">
    <source>
        <dbReference type="PROSITE" id="PS50010"/>
    </source>
</evidence>
<evidence type="ECO:0000259" key="4">
    <source>
        <dbReference type="PROSITE" id="PS50219"/>
    </source>
</evidence>
<dbReference type="InterPro" id="IPR000219">
    <property type="entry name" value="DH_dom"/>
</dbReference>
<dbReference type="Pfam" id="PF23582">
    <property type="entry name" value="WHD_RGF3"/>
    <property type="match status" value="1"/>
</dbReference>
<keyword evidence="1" id="KW-0344">Guanine-nucleotide releasing factor</keyword>
<dbReference type="Gene3D" id="1.20.900.10">
    <property type="entry name" value="Dbl homology (DH) domain"/>
    <property type="match status" value="1"/>
</dbReference>
<proteinExistence type="predicted"/>
<dbReference type="SMART" id="SM00233">
    <property type="entry name" value="PH"/>
    <property type="match status" value="1"/>
</dbReference>
<comment type="caution">
    <text evidence="5">The sequence shown here is derived from an EMBL/GenBank/DDBJ whole genome shotgun (WGS) entry which is preliminary data.</text>
</comment>
<dbReference type="RefSeq" id="XP_069203520.1">
    <property type="nucleotide sequence ID" value="XM_069348644.1"/>
</dbReference>
<feature type="domain" description="DH" evidence="3">
    <location>
        <begin position="489"/>
        <end position="681"/>
    </location>
</feature>
<sequence>MDLLFPNRASVGDILNEYSDNDFEDDEDAEALAGLEAMRMAEEQDAIEAARRASAMSGNLGAQNSLRYRGDPDPGVGGDEDDFAGVDMSTLGGGYDAHLFYGASPGADGAGAGPPSIQPSNHSSQRSAARSHASSDPNTRDGSYDPSLLVRQSLPPDARVDVGGGTGGLTVPIRRPSYDEGDEYTLMDDYSRSWEPPDLFFHPEPTATSHRPLPPPPLSSTDSMPQLDTHFDATPLAPINPPYPVGPAGYERSTTEPDTWVPRSASLINREPAPIIQPIRSKTDAEERGRAKPGYRSSIYSAFDATPTTSIVAVDLPSLPTKRFVPAKLGNADFKKCEEPWALSSLLRWLLLVAEPEKLAELKEAMVKDALVALFTNKVPTMNIADAETLSNRVVDEMYAAGTLTKNEEWVKLTPGEMSGVIFQLTMAGCYAHSVHNHIIPGRCYSHHCQRTLKKVNLQALGRGVTEDWATYHRIKKEDVEGRDKKEIELQNNLHEIIQSEDTYMENLDVLIKLYRDKLSHAEPSIINPKRLKKFINEVFGKIEAVRKANEEHLLPQLKYRQMEQGPWIKGFSDIFRQWIRKAKTAYIEYAAGFPNASLLMRHEIERNLQFRTFVDDARAHKMSNKLGWDNFIKAPITRLQRYSLLLQTVHKNMKQESEEKNNLHTAIDEIRAVTLECDHRVAEEQAKVDLADLNQKLVLRPSMQHEVELNLDYLGREIVFRGDLQRAGQTRLSWVDTHAILFDHYLVLAKVVSGLQKGTGSKIERYDVSRLPIPMDLLVLETPTEDAVVKSSYVRGITSVTPVPSKNSASPDPSRIGRSGSGLPRADSLQQLPTSSSMANLTTIASNTSAKIAGPTILEGPKDSEKIMYPFRVHHLGKEVYTLFAPTAANRNDWCNKIVEAKTKHAAALYAQNAEPLRLKVMADSAFYYETYSGSNGTSKPVIIKGTPIDRAIKEVEHRFKDSGRPAPICRARVNCATSFTTPYPGKHMVAVGTDFGVFVSEMDNPRGWSRAITQQKVTQIAVLEEFSLCVLLADKSLIAYHLDAICPTDRALNGGNNDSARKAPQKLSGSRDVGFFAVGRMKDRTLVFYKKREGVSSIFKVLEPVYQKTTEKKRGVFKRGTTEFFRDYDDFYVPTECTGINLFHNSLAVSTDRGFEVLTLDKKQPWGVPDWKAPEVANIATHVEKQTTLGMLRLNEQEFLLCYEKCAVYVNKHGEVCRSVVMNFVARARSAALYGPYLILFDTDFVEIRNAQNGRLKQIIAGRDIKCLDDGGGGTISGGSTNTAVVNGVPTGLGAASRTVKVVMQHPELERTQIVVELVLNDIAKD</sequence>
<name>A0ABR3PM86_9PEZI</name>
<dbReference type="PANTHER" id="PTHR46572">
    <property type="entry name" value="RHO1 GDP-GTP EXCHANGE PROTEIN 1-RELATED"/>
    <property type="match status" value="1"/>
</dbReference>
<dbReference type="InterPro" id="IPR035899">
    <property type="entry name" value="DBL_dom_sf"/>
</dbReference>
<organism evidence="5 6">
    <name type="scientific">Neodothiora populina</name>
    <dbReference type="NCBI Taxonomy" id="2781224"/>
    <lineage>
        <taxon>Eukaryota</taxon>
        <taxon>Fungi</taxon>
        <taxon>Dikarya</taxon>
        <taxon>Ascomycota</taxon>
        <taxon>Pezizomycotina</taxon>
        <taxon>Dothideomycetes</taxon>
        <taxon>Dothideomycetidae</taxon>
        <taxon>Dothideales</taxon>
        <taxon>Dothioraceae</taxon>
        <taxon>Neodothiora</taxon>
    </lineage>
</organism>
<dbReference type="CDD" id="cd00160">
    <property type="entry name" value="RhoGEF"/>
    <property type="match status" value="1"/>
</dbReference>
<feature type="region of interest" description="Disordered" evidence="2">
    <location>
        <begin position="106"/>
        <end position="176"/>
    </location>
</feature>
<dbReference type="PROSITE" id="PS50010">
    <property type="entry name" value="DH_2"/>
    <property type="match status" value="1"/>
</dbReference>
<feature type="compositionally biased region" description="Low complexity" evidence="2">
    <location>
        <begin position="120"/>
        <end position="135"/>
    </location>
</feature>
<dbReference type="InterPro" id="IPR011993">
    <property type="entry name" value="PH-like_dom_sf"/>
</dbReference>
<dbReference type="SUPFAM" id="SSF50729">
    <property type="entry name" value="PH domain-like"/>
    <property type="match status" value="1"/>
</dbReference>
<dbReference type="SMART" id="SM00036">
    <property type="entry name" value="CNH"/>
    <property type="match status" value="1"/>
</dbReference>
<dbReference type="InterPro" id="IPR001180">
    <property type="entry name" value="CNH_dom"/>
</dbReference>
<keyword evidence="6" id="KW-1185">Reference proteome</keyword>
<dbReference type="SMART" id="SM00325">
    <property type="entry name" value="RhoGEF"/>
    <property type="match status" value="1"/>
</dbReference>